<dbReference type="Pfam" id="PF12539">
    <property type="entry name" value="Csm1"/>
    <property type="match status" value="1"/>
</dbReference>
<dbReference type="Gene3D" id="3.90.1150.80">
    <property type="match status" value="1"/>
</dbReference>
<evidence type="ECO:0000313" key="4">
    <source>
        <dbReference type="EMBL" id="KFA61571.1"/>
    </source>
</evidence>
<feature type="region of interest" description="Disordered" evidence="2">
    <location>
        <begin position="1"/>
        <end position="186"/>
    </location>
</feature>
<feature type="domain" description="Monopolin complex subunit Csm1/Pcs1 C-terminal" evidence="3">
    <location>
        <begin position="352"/>
        <end position="438"/>
    </location>
</feature>
<feature type="compositionally biased region" description="Low complexity" evidence="2">
    <location>
        <begin position="26"/>
        <end position="42"/>
    </location>
</feature>
<dbReference type="InParanoid" id="A0A084QC86"/>
<dbReference type="AlphaFoldDB" id="A0A084QC86"/>
<dbReference type="HOGENOM" id="CLU_029214_1_0_1"/>
<dbReference type="OrthoDB" id="2431049at2759"/>
<dbReference type="GO" id="GO:0034506">
    <property type="term" value="C:chromosome, centromeric core domain"/>
    <property type="evidence" value="ECO:0007669"/>
    <property type="project" value="TreeGrafter"/>
</dbReference>
<name>A0A084QC86_STAC4</name>
<keyword evidence="5" id="KW-1185">Reference proteome</keyword>
<dbReference type="CDD" id="cd23787">
    <property type="entry name" value="RWD_CSM1"/>
    <property type="match status" value="1"/>
</dbReference>
<dbReference type="InterPro" id="IPR040349">
    <property type="entry name" value="Csm1/Pcs1"/>
</dbReference>
<dbReference type="GO" id="GO:0005730">
    <property type="term" value="C:nucleolus"/>
    <property type="evidence" value="ECO:0007669"/>
    <property type="project" value="TreeGrafter"/>
</dbReference>
<dbReference type="GO" id="GO:0033551">
    <property type="term" value="C:monopolin complex"/>
    <property type="evidence" value="ECO:0007669"/>
    <property type="project" value="InterPro"/>
</dbReference>
<dbReference type="GO" id="GO:0072686">
    <property type="term" value="C:mitotic spindle"/>
    <property type="evidence" value="ECO:0007669"/>
    <property type="project" value="TreeGrafter"/>
</dbReference>
<feature type="compositionally biased region" description="Polar residues" evidence="2">
    <location>
        <begin position="130"/>
        <end position="139"/>
    </location>
</feature>
<feature type="compositionally biased region" description="Basic and acidic residues" evidence="2">
    <location>
        <begin position="148"/>
        <end position="157"/>
    </location>
</feature>
<dbReference type="FunFam" id="3.90.1150.80:FF:000001">
    <property type="entry name" value="Chromosome segregation protein (Pcs1)"/>
    <property type="match status" value="1"/>
</dbReference>
<gene>
    <name evidence="4" type="ORF">S40285_04016</name>
</gene>
<dbReference type="Proteomes" id="UP000028524">
    <property type="component" value="Unassembled WGS sequence"/>
</dbReference>
<sequence>MPLQPKATARLAGLADSDSEPDFDSFEPMALGAKPTAATTKPARGRPRAANRVTKPAPKATRKPSGRTNGKVESPARQALADKSNLIAPRARKGAVAQEKPDVEDTNQPQSQQIRRTRGRPKTTAVRDTAPSNTVTDSVSKPKRGRPARQDHDRLSEIPETQQPEDMDLDVPREDSTGVESLKRSVPEPNVSDWACAVDLDDVSLRRKLGDLTRRHENLEMRHRDLREIGVKEAERNYERLKKQAEESAAASNSLIAHLKDELAAQRVLAKQADQVQAALEVSQDKAADLENEVSELTMALDKARAEIKTLSTRLAASRATEAAMKAPGSALKNGGVGNRNPPSEVVQAAQAREDLYGDLTGLIVRGFKRDKNEDVFDCIQTGRNGTLHFKLALDTLEASDSYEDVQFTYRPQLKEDRDGDLLDVLPDYLVEEITFPRTQASKFYSRVVKSLTERVES</sequence>
<evidence type="ECO:0000313" key="5">
    <source>
        <dbReference type="Proteomes" id="UP000028524"/>
    </source>
</evidence>
<feature type="compositionally biased region" description="Basic and acidic residues" evidence="2">
    <location>
        <begin position="170"/>
        <end position="186"/>
    </location>
</feature>
<reference evidence="4 5" key="1">
    <citation type="journal article" date="2014" name="BMC Genomics">
        <title>Comparative genome sequencing reveals chemotype-specific gene clusters in the toxigenic black mold Stachybotrys.</title>
        <authorList>
            <person name="Semeiks J."/>
            <person name="Borek D."/>
            <person name="Otwinowski Z."/>
            <person name="Grishin N.V."/>
        </authorList>
    </citation>
    <scope>NUCLEOTIDE SEQUENCE [LARGE SCALE GENOMIC DNA]</scope>
    <source>
        <strain evidence="4 5">IBT 40285</strain>
    </source>
</reference>
<evidence type="ECO:0000259" key="3">
    <source>
        <dbReference type="Pfam" id="PF12539"/>
    </source>
</evidence>
<feature type="coiled-coil region" evidence="1">
    <location>
        <begin position="209"/>
        <end position="321"/>
    </location>
</feature>
<dbReference type="PANTHER" id="PTHR28006:SF1">
    <property type="entry name" value="MONOPOLIN COMPLEX SUBUNIT CSM1"/>
    <property type="match status" value="1"/>
</dbReference>
<evidence type="ECO:0000256" key="2">
    <source>
        <dbReference type="SAM" id="MobiDB-lite"/>
    </source>
</evidence>
<dbReference type="EMBL" id="KL660849">
    <property type="protein sequence ID" value="KFA61571.1"/>
    <property type="molecule type" value="Genomic_DNA"/>
</dbReference>
<protein>
    <recommendedName>
        <fullName evidence="3">Monopolin complex subunit Csm1/Pcs1 C-terminal domain-containing protein</fullName>
    </recommendedName>
</protein>
<organism evidence="4 5">
    <name type="scientific">Stachybotrys chlorohalonatus (strain IBT 40285)</name>
    <dbReference type="NCBI Taxonomy" id="1283841"/>
    <lineage>
        <taxon>Eukaryota</taxon>
        <taxon>Fungi</taxon>
        <taxon>Dikarya</taxon>
        <taxon>Ascomycota</taxon>
        <taxon>Pezizomycotina</taxon>
        <taxon>Sordariomycetes</taxon>
        <taxon>Hypocreomycetidae</taxon>
        <taxon>Hypocreales</taxon>
        <taxon>Stachybotryaceae</taxon>
        <taxon>Stachybotrys</taxon>
    </lineage>
</organism>
<dbReference type="GO" id="GO:1990644">
    <property type="term" value="F:microtubule site clamp"/>
    <property type="evidence" value="ECO:0007669"/>
    <property type="project" value="TreeGrafter"/>
</dbReference>
<dbReference type="GO" id="GO:0045144">
    <property type="term" value="P:meiotic sister chromatid segregation"/>
    <property type="evidence" value="ECO:0007669"/>
    <property type="project" value="TreeGrafter"/>
</dbReference>
<dbReference type="OMA" id="TFDCIQT"/>
<dbReference type="InterPro" id="IPR038608">
    <property type="entry name" value="Csm1/Pcs1_C_sf"/>
</dbReference>
<dbReference type="InterPro" id="IPR020981">
    <property type="entry name" value="Csm1/Pcs1_C"/>
</dbReference>
<evidence type="ECO:0000256" key="1">
    <source>
        <dbReference type="SAM" id="Coils"/>
    </source>
</evidence>
<accession>A0A084QC86</accession>
<keyword evidence="1" id="KW-0175">Coiled coil</keyword>
<dbReference type="STRING" id="1283841.A0A084QC86"/>
<dbReference type="PANTHER" id="PTHR28006">
    <property type="entry name" value="MONOPOLIN COMPLEX SUBUNIT CSM1"/>
    <property type="match status" value="1"/>
</dbReference>
<dbReference type="GO" id="GO:0051315">
    <property type="term" value="P:attachment of mitotic spindle microtubules to kinetochore"/>
    <property type="evidence" value="ECO:0007669"/>
    <property type="project" value="TreeGrafter"/>
</dbReference>
<proteinExistence type="predicted"/>